<keyword evidence="1" id="KW-0067">ATP-binding</keyword>
<proteinExistence type="predicted"/>
<reference evidence="1" key="1">
    <citation type="submission" date="2024-03" db="EMBL/GenBank/DDBJ databases">
        <title>Novel Streptomyces species of biotechnological and ecological value are a feature of Machair soil.</title>
        <authorList>
            <person name="Prole J.R."/>
            <person name="Goodfellow M."/>
            <person name="Allenby N."/>
            <person name="Ward A.C."/>
        </authorList>
    </citation>
    <scope>NUCLEOTIDE SEQUENCE</scope>
    <source>
        <strain evidence="1">MS2.AVA.5</strain>
    </source>
</reference>
<name>A0ACC6PMF5_9ACTN</name>
<evidence type="ECO:0000313" key="1">
    <source>
        <dbReference type="EMBL" id="MEJ8632566.1"/>
    </source>
</evidence>
<accession>A0ACC6PMF5</accession>
<evidence type="ECO:0000313" key="2">
    <source>
        <dbReference type="Proteomes" id="UP001377168"/>
    </source>
</evidence>
<organism evidence="1 2">
    <name type="scientific">Streptomyces achmelvichensis</name>
    <dbReference type="NCBI Taxonomy" id="3134111"/>
    <lineage>
        <taxon>Bacteria</taxon>
        <taxon>Bacillati</taxon>
        <taxon>Actinomycetota</taxon>
        <taxon>Actinomycetes</taxon>
        <taxon>Kitasatosporales</taxon>
        <taxon>Streptomycetaceae</taxon>
        <taxon>Streptomyces</taxon>
    </lineage>
</organism>
<dbReference type="Proteomes" id="UP001377168">
    <property type="component" value="Unassembled WGS sequence"/>
</dbReference>
<comment type="caution">
    <text evidence="1">The sequence shown here is derived from an EMBL/GenBank/DDBJ whole genome shotgun (WGS) entry which is preliminary data.</text>
</comment>
<keyword evidence="1" id="KW-0547">Nucleotide-binding</keyword>
<gene>
    <name evidence="1" type="ORF">WKI67_03950</name>
</gene>
<keyword evidence="2" id="KW-1185">Reference proteome</keyword>
<dbReference type="EMBL" id="JBBKAJ010000022">
    <property type="protein sequence ID" value="MEJ8632566.1"/>
    <property type="molecule type" value="Genomic_DNA"/>
</dbReference>
<protein>
    <submittedName>
        <fullName evidence="1">ATP-binding protein</fullName>
    </submittedName>
</protein>
<sequence>MSKSKVDGSTARAVARVCRADLSVVDDIGLLPVGEDAAEVFYRTIDAAYERRSIAVTATSTPQASTHSCPRPLPQQAPTA</sequence>